<dbReference type="InterPro" id="IPR015943">
    <property type="entry name" value="WD40/YVTN_repeat-like_dom_sf"/>
</dbReference>
<evidence type="ECO:0000313" key="11">
    <source>
        <dbReference type="Proteomes" id="UP000605846"/>
    </source>
</evidence>
<organism evidence="10 11">
    <name type="scientific">Apophysomyces ossiformis</name>
    <dbReference type="NCBI Taxonomy" id="679940"/>
    <lineage>
        <taxon>Eukaryota</taxon>
        <taxon>Fungi</taxon>
        <taxon>Fungi incertae sedis</taxon>
        <taxon>Mucoromycota</taxon>
        <taxon>Mucoromycotina</taxon>
        <taxon>Mucoromycetes</taxon>
        <taxon>Mucorales</taxon>
        <taxon>Mucorineae</taxon>
        <taxon>Mucoraceae</taxon>
        <taxon>Apophysomyces</taxon>
    </lineage>
</organism>
<dbReference type="PROSITE" id="PS00678">
    <property type="entry name" value="WD_REPEATS_1"/>
    <property type="match status" value="1"/>
</dbReference>
<evidence type="ECO:0000256" key="1">
    <source>
        <dbReference type="ARBA" id="ARBA00004123"/>
    </source>
</evidence>
<dbReference type="GO" id="GO:0006261">
    <property type="term" value="P:DNA-templated DNA replication"/>
    <property type="evidence" value="ECO:0007669"/>
    <property type="project" value="TreeGrafter"/>
</dbReference>
<evidence type="ECO:0000259" key="8">
    <source>
        <dbReference type="Pfam" id="PF20946"/>
    </source>
</evidence>
<dbReference type="SMART" id="SM00320">
    <property type="entry name" value="WD40"/>
    <property type="match status" value="7"/>
</dbReference>
<gene>
    <name evidence="10" type="ORF">EC973_007232</name>
</gene>
<keyword evidence="4" id="KW-0539">Nucleus</keyword>
<evidence type="ECO:0000259" key="9">
    <source>
        <dbReference type="Pfam" id="PF24817"/>
    </source>
</evidence>
<evidence type="ECO:0000256" key="3">
    <source>
        <dbReference type="ARBA" id="ARBA00022737"/>
    </source>
</evidence>
<dbReference type="Pfam" id="PF12341">
    <property type="entry name" value="Mcl1_mid"/>
    <property type="match status" value="1"/>
</dbReference>
<dbReference type="Pfam" id="PF24817">
    <property type="entry name" value="WD40_WDHD1_1st"/>
    <property type="match status" value="1"/>
</dbReference>
<dbReference type="GO" id="GO:0000278">
    <property type="term" value="P:mitotic cell cycle"/>
    <property type="evidence" value="ECO:0007669"/>
    <property type="project" value="TreeGrafter"/>
</dbReference>
<feature type="compositionally biased region" description="Acidic residues" evidence="6">
    <location>
        <begin position="896"/>
        <end position="907"/>
    </location>
</feature>
<feature type="repeat" description="WD" evidence="5">
    <location>
        <begin position="232"/>
        <end position="273"/>
    </location>
</feature>
<feature type="domain" description="WDHD1/CFT4 helical bundle" evidence="8">
    <location>
        <begin position="742"/>
        <end position="843"/>
    </location>
</feature>
<comment type="caution">
    <text evidence="10">The sequence shown here is derived from an EMBL/GenBank/DDBJ whole genome shotgun (WGS) entry which is preliminary data.</text>
</comment>
<dbReference type="Pfam" id="PF20946">
    <property type="entry name" value="Ctf4_C"/>
    <property type="match status" value="1"/>
</dbReference>
<comment type="subcellular location">
    <subcellularLocation>
        <location evidence="1">Nucleus</location>
    </subcellularLocation>
</comment>
<dbReference type="EMBL" id="JABAYA010000051">
    <property type="protein sequence ID" value="KAF7727677.1"/>
    <property type="molecule type" value="Genomic_DNA"/>
</dbReference>
<dbReference type="InterPro" id="IPR022100">
    <property type="entry name" value="WDHD1/CFT4_beta-prop_2nd"/>
</dbReference>
<feature type="repeat" description="WD" evidence="5">
    <location>
        <begin position="136"/>
        <end position="177"/>
    </location>
</feature>
<keyword evidence="2 5" id="KW-0853">WD repeat</keyword>
<dbReference type="InterPro" id="IPR048591">
    <property type="entry name" value="WDHD1/CFT4_hel"/>
</dbReference>
<evidence type="ECO:0000256" key="6">
    <source>
        <dbReference type="SAM" id="MobiDB-lite"/>
    </source>
</evidence>
<evidence type="ECO:0000256" key="2">
    <source>
        <dbReference type="ARBA" id="ARBA00022574"/>
    </source>
</evidence>
<dbReference type="GO" id="GO:0043596">
    <property type="term" value="C:nuclear replication fork"/>
    <property type="evidence" value="ECO:0007669"/>
    <property type="project" value="TreeGrafter"/>
</dbReference>
<feature type="region of interest" description="Disordered" evidence="6">
    <location>
        <begin position="496"/>
        <end position="520"/>
    </location>
</feature>
<sequence length="924" mass="103491">MADIDLEPRFAHTVGPTVCAYSANGSHLITGGGDSVVRVFDASPDKRDGESNVIDQHSETVRCIAVHKGNFATAGDDGVVAVFRGENASFEKLLVRSAVPVRCLAYNHTGTKMAIAADEEIIRVVLIQDISKVVTLRGHTKAARSVAFDPLGGYLISSGCDGDVRIWDVEPTEGESRCVQTLSSITKAILPDSMLRLTVAWKPDGSAFAFPGKNGVIHIYSRTIWKEAYTLANGHIDDVITIAWSPNGHYLASTGVDNQLIIWSTSKRSIVRRYYTAVQCTGVAWHPMSNELTFADADGMFTIWEDVIPLDQGFEHPAQNLLRISNKELESLFEDEEDDMGHEEPIARRTTNEAREEMAEDDMDMASETDDFVVDDDGAGYAETSITRERHLHAPVVSRERALHITTVPRFQPGSTPFKDTSGGHSVVPREGARRYLAFNLVGVIYTIFQGTHSIINVEFHDQSQHRNFHFTDYLNYTMGSLGEKGAVFAVESSNGQKKQIEVEEDDDDEESEEDDVIERKKPKDSLSMLHYRPLSNWTNNSEWTVQLPKGENVLSVAINNVSVIAVTSANYVRIFSLAGIQRHIFRMDGVVTAAGAADLAFFVYSVGPCLKDQCNLEFLLMNTDTCEILQKDKVPLSKDSKLIWAGFSETTQPAIYDSKSIMCVLHRQRRPGQAAWVPVFDGEAIADAREKTERYWPVGLLRDRIMCLILRGNNEYPFFPRPAVSDIELQMPTLENHTDSGKLEEQYLRTHIMTLHERDEAEATGTEDEYFREFSKADMDMDKALLQLIQLACKADKVQRALDLASALHSSRSVDAAIKIASFHHITNLAERFTRIKELKFMGERDTLLRSVSLAESQASRPRIYESSQQSLSSDLAFVDRVQPTRLRKRSSIDEPMDEDDYEEDNVLPTSKRTRPDNPFRVS</sequence>
<dbReference type="Gene3D" id="2.130.10.10">
    <property type="entry name" value="YVTN repeat-like/Quinoprotein amine dehydrogenase"/>
    <property type="match status" value="2"/>
</dbReference>
<dbReference type="InterPro" id="IPR001680">
    <property type="entry name" value="WD40_rpt"/>
</dbReference>
<feature type="region of interest" description="Disordered" evidence="6">
    <location>
        <begin position="888"/>
        <end position="924"/>
    </location>
</feature>
<keyword evidence="11" id="KW-1185">Reference proteome</keyword>
<feature type="compositionally biased region" description="Basic and acidic residues" evidence="6">
    <location>
        <begin position="915"/>
        <end position="924"/>
    </location>
</feature>
<feature type="compositionally biased region" description="Acidic residues" evidence="6">
    <location>
        <begin position="503"/>
        <end position="517"/>
    </location>
</feature>
<reference evidence="10" key="1">
    <citation type="submission" date="2020-01" db="EMBL/GenBank/DDBJ databases">
        <title>Genome Sequencing of Three Apophysomyces-Like Fungal Strains Confirms a Novel Fungal Genus in the Mucoromycota with divergent Burkholderia-like Endosymbiotic Bacteria.</title>
        <authorList>
            <person name="Stajich J.E."/>
            <person name="Macias A.M."/>
            <person name="Carter-House D."/>
            <person name="Lovett B."/>
            <person name="Kasson L.R."/>
            <person name="Berry K."/>
            <person name="Grigoriev I."/>
            <person name="Chang Y."/>
            <person name="Spatafora J."/>
            <person name="Kasson M.T."/>
        </authorList>
    </citation>
    <scope>NUCLEOTIDE SEQUENCE</scope>
    <source>
        <strain evidence="10">NRRL A-21654</strain>
    </source>
</reference>
<name>A0A8H7BUZ0_9FUNG</name>
<evidence type="ECO:0000256" key="4">
    <source>
        <dbReference type="ARBA" id="ARBA00023242"/>
    </source>
</evidence>
<evidence type="ECO:0000256" key="5">
    <source>
        <dbReference type="PROSITE-ProRule" id="PRU00221"/>
    </source>
</evidence>
<dbReference type="GO" id="GO:0003682">
    <property type="term" value="F:chromatin binding"/>
    <property type="evidence" value="ECO:0007669"/>
    <property type="project" value="TreeGrafter"/>
</dbReference>
<dbReference type="AlphaFoldDB" id="A0A8H7BUZ0"/>
<evidence type="ECO:0000259" key="7">
    <source>
        <dbReference type="Pfam" id="PF12341"/>
    </source>
</evidence>
<dbReference type="InterPro" id="IPR057646">
    <property type="entry name" value="WD40_WDHD1_1st"/>
</dbReference>
<dbReference type="GO" id="GO:0006281">
    <property type="term" value="P:DNA repair"/>
    <property type="evidence" value="ECO:0007669"/>
    <property type="project" value="TreeGrafter"/>
</dbReference>
<protein>
    <recommendedName>
        <fullName evidence="12">Minichromosome loss protein Mcl1 middle region domain-containing protein</fullName>
    </recommendedName>
</protein>
<accession>A0A8H7BUZ0</accession>
<dbReference type="InterPro" id="IPR036322">
    <property type="entry name" value="WD40_repeat_dom_sf"/>
</dbReference>
<dbReference type="Proteomes" id="UP000605846">
    <property type="component" value="Unassembled WGS sequence"/>
</dbReference>
<proteinExistence type="predicted"/>
<dbReference type="SUPFAM" id="SSF50978">
    <property type="entry name" value="WD40 repeat-like"/>
    <property type="match status" value="1"/>
</dbReference>
<feature type="domain" description="WDHD1 first WD40" evidence="9">
    <location>
        <begin position="9"/>
        <end position="303"/>
    </location>
</feature>
<feature type="domain" description="WDHD1/CFT4 second beta-propeller" evidence="7">
    <location>
        <begin position="410"/>
        <end position="733"/>
    </location>
</feature>
<dbReference type="PROSITE" id="PS50294">
    <property type="entry name" value="WD_REPEATS_REGION"/>
    <property type="match status" value="2"/>
</dbReference>
<dbReference type="PANTHER" id="PTHR19932:SF10">
    <property type="entry name" value="WD REPEAT AND HMG-BOX DNA-BINDING PROTEIN 1"/>
    <property type="match status" value="1"/>
</dbReference>
<evidence type="ECO:0008006" key="12">
    <source>
        <dbReference type="Google" id="ProtNLM"/>
    </source>
</evidence>
<dbReference type="OrthoDB" id="427368at2759"/>
<dbReference type="PANTHER" id="PTHR19932">
    <property type="entry name" value="WD REPEAT AND HMG-BOX DNA BINDING PROTEIN"/>
    <property type="match status" value="1"/>
</dbReference>
<dbReference type="InterPro" id="IPR019775">
    <property type="entry name" value="WD40_repeat_CS"/>
</dbReference>
<dbReference type="PROSITE" id="PS50082">
    <property type="entry name" value="WD_REPEATS_2"/>
    <property type="match status" value="2"/>
</dbReference>
<evidence type="ECO:0000313" key="10">
    <source>
        <dbReference type="EMBL" id="KAF7727677.1"/>
    </source>
</evidence>
<keyword evidence="3" id="KW-0677">Repeat</keyword>